<dbReference type="EMBL" id="LXQA010000812">
    <property type="protein sequence ID" value="MCH80230.1"/>
    <property type="molecule type" value="Genomic_DNA"/>
</dbReference>
<reference evidence="1 2" key="1">
    <citation type="journal article" date="2018" name="Front. Plant Sci.">
        <title>Red Clover (Trifolium pratense) and Zigzag Clover (T. medium) - A Picture of Genomic Similarities and Differences.</title>
        <authorList>
            <person name="Dluhosova J."/>
            <person name="Istvanek J."/>
            <person name="Nedelnik J."/>
            <person name="Repkova J."/>
        </authorList>
    </citation>
    <scope>NUCLEOTIDE SEQUENCE [LARGE SCALE GENOMIC DNA]</scope>
    <source>
        <strain evidence="2">cv. 10/8</strain>
        <tissue evidence="1">Leaf</tissue>
    </source>
</reference>
<comment type="caution">
    <text evidence="1">The sequence shown here is derived from an EMBL/GenBank/DDBJ whole genome shotgun (WGS) entry which is preliminary data.</text>
</comment>
<organism evidence="1 2">
    <name type="scientific">Trifolium medium</name>
    <dbReference type="NCBI Taxonomy" id="97028"/>
    <lineage>
        <taxon>Eukaryota</taxon>
        <taxon>Viridiplantae</taxon>
        <taxon>Streptophyta</taxon>
        <taxon>Embryophyta</taxon>
        <taxon>Tracheophyta</taxon>
        <taxon>Spermatophyta</taxon>
        <taxon>Magnoliopsida</taxon>
        <taxon>eudicotyledons</taxon>
        <taxon>Gunneridae</taxon>
        <taxon>Pentapetalae</taxon>
        <taxon>rosids</taxon>
        <taxon>fabids</taxon>
        <taxon>Fabales</taxon>
        <taxon>Fabaceae</taxon>
        <taxon>Papilionoideae</taxon>
        <taxon>50 kb inversion clade</taxon>
        <taxon>NPAAA clade</taxon>
        <taxon>Hologalegina</taxon>
        <taxon>IRL clade</taxon>
        <taxon>Trifolieae</taxon>
        <taxon>Trifolium</taxon>
    </lineage>
</organism>
<keyword evidence="2" id="KW-1185">Reference proteome</keyword>
<protein>
    <submittedName>
        <fullName evidence="1">Uncharacterized protein</fullName>
    </submittedName>
</protein>
<dbReference type="AlphaFoldDB" id="A0A392LZ01"/>
<proteinExistence type="predicted"/>
<dbReference type="Proteomes" id="UP000265520">
    <property type="component" value="Unassembled WGS sequence"/>
</dbReference>
<evidence type="ECO:0000313" key="1">
    <source>
        <dbReference type="EMBL" id="MCH80230.1"/>
    </source>
</evidence>
<accession>A0A392LZ01</accession>
<evidence type="ECO:0000313" key="2">
    <source>
        <dbReference type="Proteomes" id="UP000265520"/>
    </source>
</evidence>
<name>A0A392LZ01_9FABA</name>
<gene>
    <name evidence="1" type="ORF">A2U01_0000996</name>
</gene>
<sequence length="103" mass="11858">MLSCVFNDTAREASITGKVNSWYFEFIDDITSSAMKRANDYAIRSVLEEELFQRFEEKSIFPRTSKHVCLRYFNVFRSVEGVVRMVDVAPCEANTLAVYIIGI</sequence>